<evidence type="ECO:0000313" key="2">
    <source>
        <dbReference type="EMBL" id="KAK8881416.1"/>
    </source>
</evidence>
<organism evidence="2 3">
    <name type="scientific">Tritrichomonas musculus</name>
    <dbReference type="NCBI Taxonomy" id="1915356"/>
    <lineage>
        <taxon>Eukaryota</taxon>
        <taxon>Metamonada</taxon>
        <taxon>Parabasalia</taxon>
        <taxon>Tritrichomonadida</taxon>
        <taxon>Tritrichomonadidae</taxon>
        <taxon>Tritrichomonas</taxon>
    </lineage>
</organism>
<gene>
    <name evidence="2" type="ORF">M9Y10_004152</name>
</gene>
<comment type="caution">
    <text evidence="2">The sequence shown here is derived from an EMBL/GenBank/DDBJ whole genome shotgun (WGS) entry which is preliminary data.</text>
</comment>
<dbReference type="InterPro" id="IPR011990">
    <property type="entry name" value="TPR-like_helical_dom_sf"/>
</dbReference>
<dbReference type="PANTHER" id="PTHR11102">
    <property type="entry name" value="SEL-1-LIKE PROTEIN"/>
    <property type="match status" value="1"/>
</dbReference>
<sequence length="165" mass="18842">MSSFAGDKEGMYYYATMLQEGNGTPIDKKESSKYFKMSADAGKEAFKYFKMEADEGDVTTMMACAMLLRKGEGVQVDEEEGSRYYKMAADLGDTDAMIYYVMTLEKKDRADFDEEEALKYIKMSADNGNENGCLKFNNFHCIKNLKKALKIEWLGNCLYIKIENK</sequence>
<dbReference type="EMBL" id="JAPFFF010000010">
    <property type="protein sequence ID" value="KAK8881416.1"/>
    <property type="molecule type" value="Genomic_DNA"/>
</dbReference>
<evidence type="ECO:0008006" key="4">
    <source>
        <dbReference type="Google" id="ProtNLM"/>
    </source>
</evidence>
<evidence type="ECO:0000256" key="1">
    <source>
        <dbReference type="ARBA" id="ARBA00038101"/>
    </source>
</evidence>
<dbReference type="Proteomes" id="UP001470230">
    <property type="component" value="Unassembled WGS sequence"/>
</dbReference>
<dbReference type="InterPro" id="IPR050767">
    <property type="entry name" value="Sel1_AlgK"/>
</dbReference>
<name>A0ABR2JRL5_9EUKA</name>
<dbReference type="PANTHER" id="PTHR11102:SF160">
    <property type="entry name" value="ERAD-ASSOCIATED E3 UBIQUITIN-PROTEIN LIGASE COMPONENT HRD3"/>
    <property type="match status" value="1"/>
</dbReference>
<dbReference type="SMART" id="SM00671">
    <property type="entry name" value="SEL1"/>
    <property type="match status" value="3"/>
</dbReference>
<keyword evidence="3" id="KW-1185">Reference proteome</keyword>
<dbReference type="Gene3D" id="1.25.40.10">
    <property type="entry name" value="Tetratricopeptide repeat domain"/>
    <property type="match status" value="2"/>
</dbReference>
<evidence type="ECO:0000313" key="3">
    <source>
        <dbReference type="Proteomes" id="UP001470230"/>
    </source>
</evidence>
<dbReference type="Pfam" id="PF08238">
    <property type="entry name" value="Sel1"/>
    <property type="match status" value="3"/>
</dbReference>
<protein>
    <recommendedName>
        <fullName evidence="4">Sel1 repeat protein</fullName>
    </recommendedName>
</protein>
<reference evidence="2 3" key="1">
    <citation type="submission" date="2024-04" db="EMBL/GenBank/DDBJ databases">
        <title>Tritrichomonas musculus Genome.</title>
        <authorList>
            <person name="Alves-Ferreira E."/>
            <person name="Grigg M."/>
            <person name="Lorenzi H."/>
            <person name="Galac M."/>
        </authorList>
    </citation>
    <scope>NUCLEOTIDE SEQUENCE [LARGE SCALE GENOMIC DNA]</scope>
    <source>
        <strain evidence="2 3">EAF2021</strain>
    </source>
</reference>
<dbReference type="SUPFAM" id="SSF81901">
    <property type="entry name" value="HCP-like"/>
    <property type="match status" value="1"/>
</dbReference>
<proteinExistence type="inferred from homology"/>
<accession>A0ABR2JRL5</accession>
<comment type="similarity">
    <text evidence="1">Belongs to the sel-1 family.</text>
</comment>
<dbReference type="InterPro" id="IPR006597">
    <property type="entry name" value="Sel1-like"/>
</dbReference>